<dbReference type="GO" id="GO:0006508">
    <property type="term" value="P:proteolysis"/>
    <property type="evidence" value="ECO:0007669"/>
    <property type="project" value="UniProtKB-KW"/>
</dbReference>
<dbReference type="InterPro" id="IPR006741">
    <property type="entry name" value="AgrB"/>
</dbReference>
<keyword evidence="4 8" id="KW-0812">Transmembrane</keyword>
<keyword evidence="7 8" id="KW-0472">Membrane</keyword>
<dbReference type="SMART" id="SM00793">
    <property type="entry name" value="AgrB"/>
    <property type="match status" value="1"/>
</dbReference>
<dbReference type="Proteomes" id="UP001169242">
    <property type="component" value="Unassembled WGS sequence"/>
</dbReference>
<keyword evidence="1" id="KW-1003">Cell membrane</keyword>
<feature type="transmembrane region" description="Helical" evidence="8">
    <location>
        <begin position="83"/>
        <end position="100"/>
    </location>
</feature>
<evidence type="ECO:0000256" key="7">
    <source>
        <dbReference type="ARBA" id="ARBA00023136"/>
    </source>
</evidence>
<dbReference type="AlphaFoldDB" id="A0AA42DQF4"/>
<evidence type="ECO:0000256" key="4">
    <source>
        <dbReference type="ARBA" id="ARBA00022692"/>
    </source>
</evidence>
<dbReference type="GO" id="GO:0008233">
    <property type="term" value="F:peptidase activity"/>
    <property type="evidence" value="ECO:0007669"/>
    <property type="project" value="UniProtKB-KW"/>
</dbReference>
<keyword evidence="3" id="KW-0645">Protease</keyword>
<feature type="transmembrane region" description="Helical" evidence="8">
    <location>
        <begin position="142"/>
        <end position="159"/>
    </location>
</feature>
<name>A0AA42DQF4_9FIRM</name>
<evidence type="ECO:0000256" key="2">
    <source>
        <dbReference type="ARBA" id="ARBA00022654"/>
    </source>
</evidence>
<keyword evidence="5" id="KW-0378">Hydrolase</keyword>
<dbReference type="Pfam" id="PF04647">
    <property type="entry name" value="AgrB"/>
    <property type="match status" value="1"/>
</dbReference>
<reference evidence="9" key="1">
    <citation type="journal article" date="2023" name="Int. J. Syst. Evol. Microbiol.">
        <title>&lt;i&gt;Holtiella tumoricola&lt;/i&gt; gen. nov. sp. nov., isolated from a human clinical sample.</title>
        <authorList>
            <person name="Allen-Vercoe E."/>
            <person name="Daigneault M.C."/>
            <person name="Vancuren S.J."/>
            <person name="Cochrane K."/>
            <person name="O'Neal L.L."/>
            <person name="Sankaranarayanan K."/>
            <person name="Lawson P.A."/>
        </authorList>
    </citation>
    <scope>NUCLEOTIDE SEQUENCE</scope>
    <source>
        <strain evidence="9">CC70A</strain>
    </source>
</reference>
<protein>
    <submittedName>
        <fullName evidence="9">Accessory gene regulator B family protein</fullName>
    </submittedName>
</protein>
<organism evidence="9 10">
    <name type="scientific">Holtiella tumoricola</name>
    <dbReference type="NCBI Taxonomy" id="3018743"/>
    <lineage>
        <taxon>Bacteria</taxon>
        <taxon>Bacillati</taxon>
        <taxon>Bacillota</taxon>
        <taxon>Clostridia</taxon>
        <taxon>Lachnospirales</taxon>
        <taxon>Cellulosilyticaceae</taxon>
        <taxon>Holtiella</taxon>
    </lineage>
</organism>
<accession>A0AA42DQF4</accession>
<sequence>MLSAISQQMADYLIENKVIVPEDKPIYIYGIEQVILIGINICTTLILGMFFNKLLASLIFMMAYIPLRSYAGGYHAKTRIRCYLFSVGMLIVCFMGIDLLGKSQGIGNLLLCIALGIIVTLVPVQDTNKPLSLNEKRVFKKIALIILSLLLVMMIMFRILGNQEIVITLKVVIISVGVMVTLGQIKNYIGVRQTD</sequence>
<keyword evidence="6 8" id="KW-1133">Transmembrane helix</keyword>
<feature type="transmembrane region" description="Helical" evidence="8">
    <location>
        <begin position="26"/>
        <end position="48"/>
    </location>
</feature>
<feature type="transmembrane region" description="Helical" evidence="8">
    <location>
        <begin position="165"/>
        <end position="185"/>
    </location>
</feature>
<evidence type="ECO:0000256" key="5">
    <source>
        <dbReference type="ARBA" id="ARBA00022801"/>
    </source>
</evidence>
<keyword evidence="2" id="KW-0673">Quorum sensing</keyword>
<dbReference type="GO" id="GO:0009372">
    <property type="term" value="P:quorum sensing"/>
    <property type="evidence" value="ECO:0007669"/>
    <property type="project" value="UniProtKB-KW"/>
</dbReference>
<gene>
    <name evidence="9" type="ORF">PBV87_15930</name>
</gene>
<dbReference type="GO" id="GO:0016020">
    <property type="term" value="C:membrane"/>
    <property type="evidence" value="ECO:0007669"/>
    <property type="project" value="InterPro"/>
</dbReference>
<evidence type="ECO:0000256" key="6">
    <source>
        <dbReference type="ARBA" id="ARBA00022989"/>
    </source>
</evidence>
<evidence type="ECO:0000313" key="10">
    <source>
        <dbReference type="Proteomes" id="UP001169242"/>
    </source>
</evidence>
<keyword evidence="10" id="KW-1185">Reference proteome</keyword>
<proteinExistence type="predicted"/>
<evidence type="ECO:0000313" key="9">
    <source>
        <dbReference type="EMBL" id="MDA3732966.1"/>
    </source>
</evidence>
<evidence type="ECO:0000256" key="8">
    <source>
        <dbReference type="SAM" id="Phobius"/>
    </source>
</evidence>
<evidence type="ECO:0000256" key="3">
    <source>
        <dbReference type="ARBA" id="ARBA00022670"/>
    </source>
</evidence>
<evidence type="ECO:0000256" key="1">
    <source>
        <dbReference type="ARBA" id="ARBA00022475"/>
    </source>
</evidence>
<feature type="transmembrane region" description="Helical" evidence="8">
    <location>
        <begin position="54"/>
        <end position="71"/>
    </location>
</feature>
<comment type="caution">
    <text evidence="9">The sequence shown here is derived from an EMBL/GenBank/DDBJ whole genome shotgun (WGS) entry which is preliminary data.</text>
</comment>
<dbReference type="RefSeq" id="WP_271012918.1">
    <property type="nucleotide sequence ID" value="NZ_JAQIFT010000058.1"/>
</dbReference>
<dbReference type="EMBL" id="JAQIFT010000058">
    <property type="protein sequence ID" value="MDA3732966.1"/>
    <property type="molecule type" value="Genomic_DNA"/>
</dbReference>
<feature type="transmembrane region" description="Helical" evidence="8">
    <location>
        <begin position="106"/>
        <end position="122"/>
    </location>
</feature>